<name>A0A1T4JLU8_9LACT</name>
<evidence type="ECO:0000256" key="1">
    <source>
        <dbReference type="SAM" id="Phobius"/>
    </source>
</evidence>
<feature type="transmembrane region" description="Helical" evidence="1">
    <location>
        <begin position="104"/>
        <end position="132"/>
    </location>
</feature>
<accession>A0A1T4JLU8</accession>
<feature type="transmembrane region" description="Helical" evidence="1">
    <location>
        <begin position="274"/>
        <end position="293"/>
    </location>
</feature>
<gene>
    <name evidence="2" type="ORF">SAMN02746011_00136</name>
</gene>
<feature type="transmembrane region" description="Helical" evidence="1">
    <location>
        <begin position="346"/>
        <end position="370"/>
    </location>
</feature>
<feature type="transmembrane region" description="Helical" evidence="1">
    <location>
        <begin position="60"/>
        <end position="81"/>
    </location>
</feature>
<evidence type="ECO:0000313" key="3">
    <source>
        <dbReference type="Proteomes" id="UP000189941"/>
    </source>
</evidence>
<proteinExistence type="predicted"/>
<keyword evidence="3" id="KW-1185">Reference proteome</keyword>
<keyword evidence="1" id="KW-0472">Membrane</keyword>
<feature type="transmembrane region" description="Helical" evidence="1">
    <location>
        <begin position="6"/>
        <end position="39"/>
    </location>
</feature>
<dbReference type="GO" id="GO:0005886">
    <property type="term" value="C:plasma membrane"/>
    <property type="evidence" value="ECO:0007669"/>
    <property type="project" value="TreeGrafter"/>
</dbReference>
<dbReference type="EMBL" id="FUWO01000001">
    <property type="protein sequence ID" value="SJZ31131.1"/>
    <property type="molecule type" value="Genomic_DNA"/>
</dbReference>
<dbReference type="PANTHER" id="PTHR30354:SF7">
    <property type="entry name" value="BLL7963 PROTEIN"/>
    <property type="match status" value="1"/>
</dbReference>
<reference evidence="3" key="1">
    <citation type="submission" date="2017-02" db="EMBL/GenBank/DDBJ databases">
        <authorList>
            <person name="Varghese N."/>
            <person name="Submissions S."/>
        </authorList>
    </citation>
    <scope>NUCLEOTIDE SEQUENCE [LARGE SCALE GENOMIC DNA]</scope>
    <source>
        <strain evidence="3">DSM 15739</strain>
    </source>
</reference>
<feature type="transmembrane region" description="Helical" evidence="1">
    <location>
        <begin position="423"/>
        <end position="444"/>
    </location>
</feature>
<keyword evidence="1" id="KW-0812">Transmembrane</keyword>
<sequence>MEILGIIGIFIAIIAIIWMSVKGMHIAVAAPLATLIVILTSRMNIFEFMVGKEHSYMTGLAGFLINNFAIFLLGAVLAQYIEKSNATLSIANFVLKLVGRDNSFYVMLAFALIAAILTYGGVSLYVVMFALIPLAKPIFKELDVSWKLLPIPLFLGMATVTMSMLPGAPSVQNAVPTSVIGTTLTAAPLLSLIGAAAALAYGVLYLYLQLKASKAKGEGFYSYSAGEAERQADELTSKQEVQIDETKLPSILLSVLPLVTLIIIIMLFSKVDHIILIALTVAIVMSSIIFRPYIKEQMSLLNAGANGSIGSAFATSSSVAFGSVLTASPAFAIIQHAITSIPGSPLIGLSVAAALLSAVTGSASGSLGIVMNSIAGDYIANGLNPELVHRIAVVAAAVTTSMPHSGVNITYNNLAGTTIKDGFIHQVFIVGGCHLVALIVMILASNILY</sequence>
<evidence type="ECO:0000313" key="2">
    <source>
        <dbReference type="EMBL" id="SJZ31131.1"/>
    </source>
</evidence>
<feature type="transmembrane region" description="Helical" evidence="1">
    <location>
        <begin position="144"/>
        <end position="165"/>
    </location>
</feature>
<organism evidence="2 3">
    <name type="scientific">Globicatella sulfidifaciens DSM 15739</name>
    <dbReference type="NCBI Taxonomy" id="1121925"/>
    <lineage>
        <taxon>Bacteria</taxon>
        <taxon>Bacillati</taxon>
        <taxon>Bacillota</taxon>
        <taxon>Bacilli</taxon>
        <taxon>Lactobacillales</taxon>
        <taxon>Aerococcaceae</taxon>
        <taxon>Globicatella</taxon>
    </lineage>
</organism>
<dbReference type="PANTHER" id="PTHR30354">
    <property type="entry name" value="GNT FAMILY GLUCONATE TRANSPORTER"/>
    <property type="match status" value="1"/>
</dbReference>
<dbReference type="AlphaFoldDB" id="A0A1T4JLU8"/>
<feature type="transmembrane region" description="Helical" evidence="1">
    <location>
        <begin position="313"/>
        <end position="334"/>
    </location>
</feature>
<feature type="transmembrane region" description="Helical" evidence="1">
    <location>
        <begin position="185"/>
        <end position="208"/>
    </location>
</feature>
<dbReference type="OrthoDB" id="86125at2"/>
<feature type="transmembrane region" description="Helical" evidence="1">
    <location>
        <begin position="248"/>
        <end position="268"/>
    </location>
</feature>
<dbReference type="Proteomes" id="UP000189941">
    <property type="component" value="Unassembled WGS sequence"/>
</dbReference>
<keyword evidence="1" id="KW-1133">Transmembrane helix</keyword>
<dbReference type="GO" id="GO:0015128">
    <property type="term" value="F:gluconate transmembrane transporter activity"/>
    <property type="evidence" value="ECO:0007669"/>
    <property type="project" value="InterPro"/>
</dbReference>
<dbReference type="STRING" id="1121925.SAMN02746011_00136"/>
<protein>
    <submittedName>
        <fullName evidence="2">H+/gluconate symporter</fullName>
    </submittedName>
</protein>
<dbReference type="InterPro" id="IPR003474">
    <property type="entry name" value="Glcn_transporter"/>
</dbReference>
<dbReference type="RefSeq" id="WP_078755015.1">
    <property type="nucleotide sequence ID" value="NZ_FUWO01000001.1"/>
</dbReference>